<dbReference type="InterPro" id="IPR000595">
    <property type="entry name" value="cNMP-bd_dom"/>
</dbReference>
<dbReference type="PANTHER" id="PTHR24567:SF76">
    <property type="entry name" value="CYCLIC NUCLEOTIDE-BINDING DOMAIN PROTEIN"/>
    <property type="match status" value="1"/>
</dbReference>
<dbReference type="PANTHER" id="PTHR24567">
    <property type="entry name" value="CRP FAMILY TRANSCRIPTIONAL REGULATORY PROTEIN"/>
    <property type="match status" value="1"/>
</dbReference>
<accession>A0A939K095</accession>
<dbReference type="PROSITE" id="PS50042">
    <property type="entry name" value="CNMP_BINDING_3"/>
    <property type="match status" value="1"/>
</dbReference>
<reference evidence="2 3" key="1">
    <citation type="submission" date="2021-03" db="EMBL/GenBank/DDBJ databases">
        <title>Fibrella sp. HMF5036 genome sequencing and assembly.</title>
        <authorList>
            <person name="Kang H."/>
            <person name="Kim H."/>
            <person name="Bae S."/>
            <person name="Joh K."/>
        </authorList>
    </citation>
    <scope>NUCLEOTIDE SEQUENCE [LARGE SCALE GENOMIC DNA]</scope>
    <source>
        <strain evidence="2 3">HMF5036</strain>
    </source>
</reference>
<organism evidence="2 3">
    <name type="scientific">Fibrella aquatilis</name>
    <dbReference type="NCBI Taxonomy" id="2817059"/>
    <lineage>
        <taxon>Bacteria</taxon>
        <taxon>Pseudomonadati</taxon>
        <taxon>Bacteroidota</taxon>
        <taxon>Cytophagia</taxon>
        <taxon>Cytophagales</taxon>
        <taxon>Spirosomataceae</taxon>
        <taxon>Fibrella</taxon>
    </lineage>
</organism>
<protein>
    <submittedName>
        <fullName evidence="2">Crp/Fnr family transcriptional regulator</fullName>
    </submittedName>
</protein>
<dbReference type="Gene3D" id="2.60.120.10">
    <property type="entry name" value="Jelly Rolls"/>
    <property type="match status" value="1"/>
</dbReference>
<dbReference type="SMART" id="SM00100">
    <property type="entry name" value="cNMP"/>
    <property type="match status" value="1"/>
</dbReference>
<evidence type="ECO:0000259" key="1">
    <source>
        <dbReference type="PROSITE" id="PS50042"/>
    </source>
</evidence>
<dbReference type="RefSeq" id="WP_207334964.1">
    <property type="nucleotide sequence ID" value="NZ_JAFMYU010000005.1"/>
</dbReference>
<dbReference type="Proteomes" id="UP000664795">
    <property type="component" value="Unassembled WGS sequence"/>
</dbReference>
<sequence length="191" mass="22328">MTDRLLQQLNTIASLTETEEQAFVAVTTTRRLRKKEWLMRQGDICRMVTFIYSGSLRLFHTVDGEEKTIQFFFENALYTDYLSFLTGQPTLENVQALEDCALVQFSRADLEQLYQQHPVFERIGRISAERAFLSLSARNTLLTNQSPEIRYQQLIQARPDLFQRVPQYHIASFLGIKPESLSRIRKRMATR</sequence>
<dbReference type="SUPFAM" id="SSF51206">
    <property type="entry name" value="cAMP-binding domain-like"/>
    <property type="match status" value="1"/>
</dbReference>
<name>A0A939K095_9BACT</name>
<dbReference type="EMBL" id="JAFMYU010000005">
    <property type="protein sequence ID" value="MBO0931000.1"/>
    <property type="molecule type" value="Genomic_DNA"/>
</dbReference>
<evidence type="ECO:0000313" key="2">
    <source>
        <dbReference type="EMBL" id="MBO0931000.1"/>
    </source>
</evidence>
<evidence type="ECO:0000313" key="3">
    <source>
        <dbReference type="Proteomes" id="UP000664795"/>
    </source>
</evidence>
<proteinExistence type="predicted"/>
<keyword evidence="3" id="KW-1185">Reference proteome</keyword>
<comment type="caution">
    <text evidence="2">The sequence shown here is derived from an EMBL/GenBank/DDBJ whole genome shotgun (WGS) entry which is preliminary data.</text>
</comment>
<dbReference type="InterPro" id="IPR050397">
    <property type="entry name" value="Env_Response_Regulators"/>
</dbReference>
<dbReference type="InterPro" id="IPR014710">
    <property type="entry name" value="RmlC-like_jellyroll"/>
</dbReference>
<feature type="domain" description="Cyclic nucleotide-binding" evidence="1">
    <location>
        <begin position="11"/>
        <end position="113"/>
    </location>
</feature>
<dbReference type="Pfam" id="PF00027">
    <property type="entry name" value="cNMP_binding"/>
    <property type="match status" value="1"/>
</dbReference>
<dbReference type="CDD" id="cd00038">
    <property type="entry name" value="CAP_ED"/>
    <property type="match status" value="1"/>
</dbReference>
<dbReference type="GO" id="GO:0005829">
    <property type="term" value="C:cytosol"/>
    <property type="evidence" value="ECO:0007669"/>
    <property type="project" value="TreeGrafter"/>
</dbReference>
<dbReference type="InterPro" id="IPR018490">
    <property type="entry name" value="cNMP-bd_dom_sf"/>
</dbReference>
<gene>
    <name evidence="2" type="ORF">J2I48_08355</name>
</gene>
<dbReference type="AlphaFoldDB" id="A0A939K095"/>
<dbReference type="GO" id="GO:0003700">
    <property type="term" value="F:DNA-binding transcription factor activity"/>
    <property type="evidence" value="ECO:0007669"/>
    <property type="project" value="TreeGrafter"/>
</dbReference>